<sequence>MTDATDPSEAAAAAPTETESTTGTAAHALSVVLVGPPGAGKSTIGRKLARELGLELYDTDAGIEERTGRTIPEIFAADGEPEFRRIEEEVVREAVLAGHGVISLGGGSVLSAATRAVLRGRTVIYLEISVGEGLRRTGASTNRPLLTGDDPAGKYRELMKIRRPLYREVATIRVRTDGRSPGRVVRMILAKLGIEPTEKPDPTEPTDPTPTPSGRSRARRRRRRGRGRSEAQTTAPTTDAASAHSTADPVTAAPGGSDPATSGATHATPARTDSAAAASPGTTPPAAVTDSGSSPATPGTAQHRDQPSGQSTDAAAPKRKRRNRRSRRRRNPEVTPGTGAATTSEAPTATTPTSTTGTPASSTNAPTVGTSDTANQPGDSTAMSSRRTGHRRRSRRATRPTGPAATTTPAENLAAETVISTPTTTPDPAPGAQAAQSDHASDSPNAPARSTADTPGRATVNAPGGDQDSAHSRHRLRSPGESSGTDSVGGDPITAHEGSTPGPAVAETRIRLRSDSAGGPTAGRTSAGVPEHDDGGAADAGAADSTPPGRSRRARARRARARRAREARAEQRETGESPAQFAREESEH</sequence>
<dbReference type="EC" id="2.7.1.71" evidence="3 11"/>
<evidence type="ECO:0000256" key="1">
    <source>
        <dbReference type="ARBA" id="ARBA00004842"/>
    </source>
</evidence>
<dbReference type="Proteomes" id="UP000255467">
    <property type="component" value="Unassembled WGS sequence"/>
</dbReference>
<dbReference type="PRINTS" id="PR01100">
    <property type="entry name" value="SHIKIMTKNASE"/>
</dbReference>
<keyword evidence="14" id="KW-1185">Reference proteome</keyword>
<evidence type="ECO:0000256" key="9">
    <source>
        <dbReference type="ARBA" id="ARBA00023141"/>
    </source>
</evidence>
<evidence type="ECO:0000313" key="13">
    <source>
        <dbReference type="EMBL" id="SUA80840.1"/>
    </source>
</evidence>
<feature type="compositionally biased region" description="Basic residues" evidence="12">
    <location>
        <begin position="216"/>
        <end position="226"/>
    </location>
</feature>
<comment type="pathway">
    <text evidence="1 11">Metabolic intermediate biosynthesis; chorismate biosynthesis; chorismate from D-erythrose 4-phosphate and phosphoenolpyruvate: step 5/7.</text>
</comment>
<dbReference type="AlphaFoldDB" id="A0A378YWD7"/>
<keyword evidence="11" id="KW-0460">Magnesium</keyword>
<keyword evidence="7 11" id="KW-0418">Kinase</keyword>
<evidence type="ECO:0000256" key="3">
    <source>
        <dbReference type="ARBA" id="ARBA00012154"/>
    </source>
</evidence>
<dbReference type="InterPro" id="IPR027417">
    <property type="entry name" value="P-loop_NTPase"/>
</dbReference>
<dbReference type="GO" id="GO:0005524">
    <property type="term" value="F:ATP binding"/>
    <property type="evidence" value="ECO:0007669"/>
    <property type="project" value="UniProtKB-UniRule"/>
</dbReference>
<evidence type="ECO:0000256" key="4">
    <source>
        <dbReference type="ARBA" id="ARBA00022605"/>
    </source>
</evidence>
<dbReference type="Pfam" id="PF01202">
    <property type="entry name" value="SKI"/>
    <property type="match status" value="1"/>
</dbReference>
<evidence type="ECO:0000256" key="12">
    <source>
        <dbReference type="SAM" id="MobiDB-lite"/>
    </source>
</evidence>
<evidence type="ECO:0000313" key="14">
    <source>
        <dbReference type="Proteomes" id="UP000255467"/>
    </source>
</evidence>
<dbReference type="Gene3D" id="3.40.50.300">
    <property type="entry name" value="P-loop containing nucleotide triphosphate hydrolases"/>
    <property type="match status" value="1"/>
</dbReference>
<comment type="function">
    <text evidence="11">Catalyzes the specific phosphorylation of the 3-hydroxyl group of shikimic acid using ATP as a cosubstrate.</text>
</comment>
<dbReference type="CDD" id="cd00464">
    <property type="entry name" value="SK"/>
    <property type="match status" value="1"/>
</dbReference>
<dbReference type="InterPro" id="IPR023000">
    <property type="entry name" value="Shikimate_kinase_CS"/>
</dbReference>
<dbReference type="GO" id="GO:0009423">
    <property type="term" value="P:chorismate biosynthetic process"/>
    <property type="evidence" value="ECO:0007669"/>
    <property type="project" value="UniProtKB-UniRule"/>
</dbReference>
<dbReference type="HAMAP" id="MF_00109">
    <property type="entry name" value="Shikimate_kinase"/>
    <property type="match status" value="1"/>
</dbReference>
<reference evidence="13 14" key="1">
    <citation type="submission" date="2018-06" db="EMBL/GenBank/DDBJ databases">
        <authorList>
            <consortium name="Pathogen Informatics"/>
            <person name="Doyle S."/>
        </authorList>
    </citation>
    <scope>NUCLEOTIDE SEQUENCE [LARGE SCALE GENOMIC DNA]</scope>
    <source>
        <strain evidence="13 14">NCTC1934</strain>
    </source>
</reference>
<protein>
    <recommendedName>
        <fullName evidence="3 11">Shikimate kinase</fullName>
        <shortName evidence="11">SK</shortName>
        <ecNumber evidence="3 11">2.7.1.71</ecNumber>
    </recommendedName>
</protein>
<evidence type="ECO:0000256" key="7">
    <source>
        <dbReference type="ARBA" id="ARBA00022777"/>
    </source>
</evidence>
<feature type="compositionally biased region" description="Low complexity" evidence="12">
    <location>
        <begin position="421"/>
        <end position="438"/>
    </location>
</feature>
<accession>A0A378YWD7</accession>
<feature type="binding site" evidence="11">
    <location>
        <position position="162"/>
    </location>
    <ligand>
        <name>substrate</name>
    </ligand>
</feature>
<feature type="binding site" evidence="11">
    <location>
        <position position="60"/>
    </location>
    <ligand>
        <name>substrate</name>
    </ligand>
</feature>
<keyword evidence="8 11" id="KW-0067">ATP-binding</keyword>
<feature type="compositionally biased region" description="Polar residues" evidence="12">
    <location>
        <begin position="368"/>
        <end position="383"/>
    </location>
</feature>
<feature type="binding site" evidence="11">
    <location>
        <position position="143"/>
    </location>
    <ligand>
        <name>ATP</name>
        <dbReference type="ChEBI" id="CHEBI:30616"/>
    </ligand>
</feature>
<evidence type="ECO:0000256" key="11">
    <source>
        <dbReference type="HAMAP-Rule" id="MF_00109"/>
    </source>
</evidence>
<feature type="compositionally biased region" description="Low complexity" evidence="12">
    <location>
        <begin position="335"/>
        <end position="367"/>
    </location>
</feature>
<dbReference type="PANTHER" id="PTHR21087">
    <property type="entry name" value="SHIKIMATE KINASE"/>
    <property type="match status" value="1"/>
</dbReference>
<dbReference type="GO" id="GO:0009073">
    <property type="term" value="P:aromatic amino acid family biosynthetic process"/>
    <property type="evidence" value="ECO:0007669"/>
    <property type="project" value="UniProtKB-KW"/>
</dbReference>
<dbReference type="InterPro" id="IPR031322">
    <property type="entry name" value="Shikimate/glucono_kinase"/>
</dbReference>
<comment type="similarity">
    <text evidence="2 11">Belongs to the shikimate kinase family.</text>
</comment>
<feature type="compositionally biased region" description="Polar residues" evidence="12">
    <location>
        <begin position="290"/>
        <end position="300"/>
    </location>
</feature>
<feature type="compositionally biased region" description="Basic residues" evidence="12">
    <location>
        <begin position="387"/>
        <end position="398"/>
    </location>
</feature>
<keyword evidence="5 11" id="KW-0808">Transferase</keyword>
<proteinExistence type="inferred from homology"/>
<evidence type="ECO:0000256" key="5">
    <source>
        <dbReference type="ARBA" id="ARBA00022679"/>
    </source>
</evidence>
<feature type="compositionally biased region" description="Basic and acidic residues" evidence="12">
    <location>
        <begin position="564"/>
        <end position="575"/>
    </location>
</feature>
<gene>
    <name evidence="11 13" type="primary">aroK</name>
    <name evidence="13" type="ORF">NCTC1934_04477</name>
</gene>
<feature type="binding site" evidence="11">
    <location>
        <position position="42"/>
    </location>
    <ligand>
        <name>Mg(2+)</name>
        <dbReference type="ChEBI" id="CHEBI:18420"/>
    </ligand>
</feature>
<keyword evidence="11" id="KW-0963">Cytoplasm</keyword>
<name>A0A378YWD7_9NOCA</name>
<dbReference type="GO" id="GO:0004765">
    <property type="term" value="F:shikimate kinase activity"/>
    <property type="evidence" value="ECO:0007669"/>
    <property type="project" value="UniProtKB-UniRule"/>
</dbReference>
<evidence type="ECO:0000256" key="10">
    <source>
        <dbReference type="ARBA" id="ARBA00048567"/>
    </source>
</evidence>
<feature type="binding site" evidence="11">
    <location>
        <position position="106"/>
    </location>
    <ligand>
        <name>substrate</name>
    </ligand>
</feature>
<comment type="catalytic activity">
    <reaction evidence="10 11">
        <text>shikimate + ATP = 3-phosphoshikimate + ADP + H(+)</text>
        <dbReference type="Rhea" id="RHEA:13121"/>
        <dbReference type="ChEBI" id="CHEBI:15378"/>
        <dbReference type="ChEBI" id="CHEBI:30616"/>
        <dbReference type="ChEBI" id="CHEBI:36208"/>
        <dbReference type="ChEBI" id="CHEBI:145989"/>
        <dbReference type="ChEBI" id="CHEBI:456216"/>
        <dbReference type="EC" id="2.7.1.71"/>
    </reaction>
</comment>
<evidence type="ECO:0000256" key="2">
    <source>
        <dbReference type="ARBA" id="ARBA00006997"/>
    </source>
</evidence>
<dbReference type="GO" id="GO:0000287">
    <property type="term" value="F:magnesium ion binding"/>
    <property type="evidence" value="ECO:0007669"/>
    <property type="project" value="UniProtKB-UniRule"/>
</dbReference>
<comment type="subunit">
    <text evidence="11">Monomer.</text>
</comment>
<keyword evidence="6 11" id="KW-0547">Nucleotide-binding</keyword>
<keyword evidence="4 11" id="KW-0028">Amino-acid biosynthesis</keyword>
<dbReference type="UniPathway" id="UPA00053">
    <property type="reaction ID" value="UER00088"/>
</dbReference>
<dbReference type="SUPFAM" id="SSF52540">
    <property type="entry name" value="P-loop containing nucleoside triphosphate hydrolases"/>
    <property type="match status" value="1"/>
</dbReference>
<dbReference type="PANTHER" id="PTHR21087:SF16">
    <property type="entry name" value="SHIKIMATE KINASE 1, CHLOROPLASTIC"/>
    <property type="match status" value="1"/>
</dbReference>
<comment type="cofactor">
    <cofactor evidence="11">
        <name>Mg(2+)</name>
        <dbReference type="ChEBI" id="CHEBI:18420"/>
    </cofactor>
    <text evidence="11">Binds 1 Mg(2+) ion per subunit.</text>
</comment>
<evidence type="ECO:0000256" key="6">
    <source>
        <dbReference type="ARBA" id="ARBA00022741"/>
    </source>
</evidence>
<dbReference type="GO" id="GO:0005829">
    <property type="term" value="C:cytosol"/>
    <property type="evidence" value="ECO:0007669"/>
    <property type="project" value="TreeGrafter"/>
</dbReference>
<feature type="compositionally biased region" description="Low complexity" evidence="12">
    <location>
        <begin position="233"/>
        <end position="249"/>
    </location>
</feature>
<feature type="binding site" evidence="11">
    <location>
        <position position="84"/>
    </location>
    <ligand>
        <name>substrate</name>
    </ligand>
</feature>
<dbReference type="InterPro" id="IPR000623">
    <property type="entry name" value="Shikimate_kinase/TSH1"/>
</dbReference>
<organism evidence="13 14">
    <name type="scientific">Nocardia otitidiscaviarum</name>
    <dbReference type="NCBI Taxonomy" id="1823"/>
    <lineage>
        <taxon>Bacteria</taxon>
        <taxon>Bacillati</taxon>
        <taxon>Actinomycetota</taxon>
        <taxon>Actinomycetes</taxon>
        <taxon>Mycobacteriales</taxon>
        <taxon>Nocardiaceae</taxon>
        <taxon>Nocardia</taxon>
    </lineage>
</organism>
<feature type="binding site" evidence="11">
    <location>
        <position position="179"/>
    </location>
    <ligand>
        <name>ATP</name>
        <dbReference type="ChEBI" id="CHEBI:30616"/>
    </ligand>
</feature>
<dbReference type="EMBL" id="UGRY01000002">
    <property type="protein sequence ID" value="SUA80840.1"/>
    <property type="molecule type" value="Genomic_DNA"/>
</dbReference>
<dbReference type="PROSITE" id="PS01128">
    <property type="entry name" value="SHIKIMATE_KINASE"/>
    <property type="match status" value="1"/>
</dbReference>
<dbReference type="GO" id="GO:0008652">
    <property type="term" value="P:amino acid biosynthetic process"/>
    <property type="evidence" value="ECO:0007669"/>
    <property type="project" value="UniProtKB-KW"/>
</dbReference>
<dbReference type="STRING" id="1406858.GCA_000710895_06549"/>
<feature type="region of interest" description="Disordered" evidence="12">
    <location>
        <begin position="192"/>
        <end position="588"/>
    </location>
</feature>
<feature type="binding site" evidence="11">
    <location>
        <begin position="38"/>
        <end position="43"/>
    </location>
    <ligand>
        <name>ATP</name>
        <dbReference type="ChEBI" id="CHEBI:30616"/>
    </ligand>
</feature>
<keyword evidence="11" id="KW-0479">Metal-binding</keyword>
<feature type="compositionally biased region" description="Basic residues" evidence="12">
    <location>
        <begin position="317"/>
        <end position="330"/>
    </location>
</feature>
<comment type="subcellular location">
    <subcellularLocation>
        <location evidence="11">Cytoplasm</location>
    </subcellularLocation>
</comment>
<feature type="compositionally biased region" description="Low complexity" evidence="12">
    <location>
        <begin position="399"/>
        <end position="409"/>
    </location>
</feature>
<feature type="compositionally biased region" description="Basic residues" evidence="12">
    <location>
        <begin position="550"/>
        <end position="563"/>
    </location>
</feature>
<feature type="compositionally biased region" description="Low complexity" evidence="12">
    <location>
        <begin position="267"/>
        <end position="287"/>
    </location>
</feature>
<evidence type="ECO:0000256" key="8">
    <source>
        <dbReference type="ARBA" id="ARBA00022840"/>
    </source>
</evidence>
<feature type="region of interest" description="Disordered" evidence="12">
    <location>
        <begin position="1"/>
        <end position="23"/>
    </location>
</feature>
<keyword evidence="9 11" id="KW-0057">Aromatic amino acid biosynthesis</keyword>